<organism evidence="6 7">
    <name type="scientific">Neocallimastix californiae</name>
    <dbReference type="NCBI Taxonomy" id="1754190"/>
    <lineage>
        <taxon>Eukaryota</taxon>
        <taxon>Fungi</taxon>
        <taxon>Fungi incertae sedis</taxon>
        <taxon>Chytridiomycota</taxon>
        <taxon>Chytridiomycota incertae sedis</taxon>
        <taxon>Neocallimastigomycetes</taxon>
        <taxon>Neocallimastigales</taxon>
        <taxon>Neocallimastigaceae</taxon>
        <taxon>Neocallimastix</taxon>
    </lineage>
</organism>
<dbReference type="GO" id="GO:0005789">
    <property type="term" value="C:endoplasmic reticulum membrane"/>
    <property type="evidence" value="ECO:0007669"/>
    <property type="project" value="UniProtKB-SubCell"/>
</dbReference>
<comment type="function">
    <text evidence="3">Acts as a molecular chaperone for G protein-coupled receptors, regulating their biogenesis and exit from the ER.</text>
</comment>
<feature type="repeat" description="ANK" evidence="4">
    <location>
        <begin position="40"/>
        <end position="72"/>
    </location>
</feature>
<comment type="caution">
    <text evidence="6">The sequence shown here is derived from an EMBL/GenBank/DDBJ whole genome shotgun (WGS) entry which is preliminary data.</text>
</comment>
<dbReference type="PROSITE" id="PS50297">
    <property type="entry name" value="ANK_REP_REGION"/>
    <property type="match status" value="1"/>
</dbReference>
<accession>A0A1Y2BKF2</accession>
<gene>
    <name evidence="6" type="ORF">LY90DRAFT_673176</name>
</gene>
<dbReference type="AlphaFoldDB" id="A0A1Y2BKF2"/>
<proteinExistence type="predicted"/>
<dbReference type="EMBL" id="MCOG01000153">
    <property type="protein sequence ID" value="ORY35110.1"/>
    <property type="molecule type" value="Genomic_DNA"/>
</dbReference>
<evidence type="ECO:0000256" key="2">
    <source>
        <dbReference type="ARBA" id="ARBA00023186"/>
    </source>
</evidence>
<dbReference type="STRING" id="1754190.A0A1Y2BKF2"/>
<dbReference type="PANTHER" id="PTHR12447:SF25">
    <property type="entry name" value="ANKYRIN REPEAT DOMAIN-CONTAINING PROTEIN 13C"/>
    <property type="match status" value="1"/>
</dbReference>
<evidence type="ECO:0000256" key="3">
    <source>
        <dbReference type="ARBA" id="ARBA00037107"/>
    </source>
</evidence>
<evidence type="ECO:0000313" key="6">
    <source>
        <dbReference type="EMBL" id="ORY35110.1"/>
    </source>
</evidence>
<feature type="compositionally biased region" description="Low complexity" evidence="5">
    <location>
        <begin position="331"/>
        <end position="342"/>
    </location>
</feature>
<evidence type="ECO:0000256" key="1">
    <source>
        <dbReference type="ARBA" id="ARBA00004586"/>
    </source>
</evidence>
<evidence type="ECO:0000256" key="5">
    <source>
        <dbReference type="SAM" id="MobiDB-lite"/>
    </source>
</evidence>
<dbReference type="SUPFAM" id="SSF48403">
    <property type="entry name" value="Ankyrin repeat"/>
    <property type="match status" value="1"/>
</dbReference>
<keyword evidence="7" id="KW-1185">Reference proteome</keyword>
<dbReference type="Pfam" id="PF12796">
    <property type="entry name" value="Ank_2"/>
    <property type="match status" value="1"/>
</dbReference>
<feature type="region of interest" description="Disordered" evidence="5">
    <location>
        <begin position="315"/>
        <end position="343"/>
    </location>
</feature>
<dbReference type="Proteomes" id="UP000193920">
    <property type="component" value="Unassembled WGS sequence"/>
</dbReference>
<evidence type="ECO:0000256" key="4">
    <source>
        <dbReference type="PROSITE-ProRule" id="PRU00023"/>
    </source>
</evidence>
<comment type="subcellular location">
    <subcellularLocation>
        <location evidence="1">Endoplasmic reticulum membrane</location>
    </subcellularLocation>
</comment>
<dbReference type="Gene3D" id="1.25.40.20">
    <property type="entry name" value="Ankyrin repeat-containing domain"/>
    <property type="match status" value="1"/>
</dbReference>
<keyword evidence="4" id="KW-0040">ANK repeat</keyword>
<dbReference type="PANTHER" id="PTHR12447">
    <property type="entry name" value="ANKYRIN REPEAT DOMAIN-CONTAINING PROTEIN 13"/>
    <property type="match status" value="1"/>
</dbReference>
<dbReference type="InterPro" id="IPR036770">
    <property type="entry name" value="Ankyrin_rpt-contain_sf"/>
</dbReference>
<name>A0A1Y2BKF2_9FUNG</name>
<evidence type="ECO:0000313" key="7">
    <source>
        <dbReference type="Proteomes" id="UP000193920"/>
    </source>
</evidence>
<sequence length="650" mass="75658">MTLNETYPIHRCVYRNDQVALTELLKDEEIKKHINERDNHGNSPLNLALMLGRRNCIITLVNNGCDIISRNDYGWNPLEESIFLGDVDIIEKITELRIKAEIQAFSKITLKKWNKVLPSVYFKSKIKIKSPIPVLAKLLGSDTLEIYKRGDYFRLNTTIAGYTLKGIPRVKKGSMSILIRFYEETGECKCVMIDNKKKTYQEVYPNLPQWCISDIIRSNINIKTLYKIFFDFSECIIKQKKGSLLKKSKKTFQTNDGKTYKADLFKIKGIKAVVRKRDNEIVIGDYKSDIRTKVLNLTGDPTKLKSLYSNGKTNTSNASLDTVSDNESDNESTYSENDSSLSESEEILDLSKESLNEVVNHDSLFKKYIKNETIDPETEKIITEIIMNGEDKDHQKIETNDLLYLSSNYPDYIENLLNKPVSRKKYIKMLKNLKLEDKSKENLNDNDDEEERPSTLSRRTKIKATEDPNVAFYRIISGIPTEEDVNSEKNEERDRLKNFDWSKNKITEEDYFNPSNTESMHMGRLMNIAENTKSNKYIRLWMTQKNEFPISLDHLEPIFDYVNMLFFDKLNERDPNNTNVDAILGKNNEFFNVLHEEQRFPLKIDFPIYPTVKMTIKTQECSIDPERIPDEIFKIPSDYVEDDVLFDILN</sequence>
<dbReference type="InterPro" id="IPR021832">
    <property type="entry name" value="ANKRD13"/>
</dbReference>
<dbReference type="PROSITE" id="PS50088">
    <property type="entry name" value="ANK_REPEAT"/>
    <property type="match status" value="1"/>
</dbReference>
<dbReference type="InterPro" id="IPR002110">
    <property type="entry name" value="Ankyrin_rpt"/>
</dbReference>
<protein>
    <submittedName>
        <fullName evidence="6">Uncharacterized protein</fullName>
    </submittedName>
</protein>
<keyword evidence="2" id="KW-0143">Chaperone</keyword>
<dbReference type="OrthoDB" id="2132912at2759"/>
<reference evidence="6 7" key="1">
    <citation type="submission" date="2016-08" db="EMBL/GenBank/DDBJ databases">
        <title>A Parts List for Fungal Cellulosomes Revealed by Comparative Genomics.</title>
        <authorList>
            <consortium name="DOE Joint Genome Institute"/>
            <person name="Haitjema C.H."/>
            <person name="Gilmore S.P."/>
            <person name="Henske J.K."/>
            <person name="Solomon K.V."/>
            <person name="De Groot R."/>
            <person name="Kuo A."/>
            <person name="Mondo S.J."/>
            <person name="Salamov A.A."/>
            <person name="Labutti K."/>
            <person name="Zhao Z."/>
            <person name="Chiniquy J."/>
            <person name="Barry K."/>
            <person name="Brewer H.M."/>
            <person name="Purvine S.O."/>
            <person name="Wright A.T."/>
            <person name="Boxma B."/>
            <person name="Van Alen T."/>
            <person name="Hackstein J.H."/>
            <person name="Baker S.E."/>
            <person name="Grigoriev I.V."/>
            <person name="O'Malley M.A."/>
        </authorList>
    </citation>
    <scope>NUCLEOTIDE SEQUENCE [LARGE SCALE GENOMIC DNA]</scope>
    <source>
        <strain evidence="6 7">G1</strain>
    </source>
</reference>
<feature type="region of interest" description="Disordered" evidence="5">
    <location>
        <begin position="441"/>
        <end position="461"/>
    </location>
</feature>